<dbReference type="InterPro" id="IPR045175">
    <property type="entry name" value="M28_fam"/>
</dbReference>
<dbReference type="RefSeq" id="WP_127567536.1">
    <property type="nucleotide sequence ID" value="NZ_BMFB01000003.1"/>
</dbReference>
<reference evidence="1 2" key="1">
    <citation type="submission" date="2016-12" db="EMBL/GenBank/DDBJ databases">
        <title>The genome of dimorphic prosthecate Glycocaulis alkaliphilus 6b-8t, isolated from crude oil dictates its adaptability in petroleum environments.</title>
        <authorList>
            <person name="Wu X.-L."/>
            <person name="Geng S."/>
        </authorList>
    </citation>
    <scope>NUCLEOTIDE SEQUENCE [LARGE SCALE GENOMIC DNA]</scope>
    <source>
        <strain evidence="1 2">6B-8</strain>
    </source>
</reference>
<dbReference type="AlphaFoldDB" id="A0A3T0EB31"/>
<dbReference type="KEGG" id="gak:X907_2006"/>
<dbReference type="EMBL" id="CP018911">
    <property type="protein sequence ID" value="AZU04529.1"/>
    <property type="molecule type" value="Genomic_DNA"/>
</dbReference>
<dbReference type="InterPro" id="IPR007484">
    <property type="entry name" value="Peptidase_M28"/>
</dbReference>
<dbReference type="OrthoDB" id="1521787at2"/>
<evidence type="ECO:0000313" key="1">
    <source>
        <dbReference type="EMBL" id="AZU04529.1"/>
    </source>
</evidence>
<dbReference type="PANTHER" id="PTHR12147">
    <property type="entry name" value="METALLOPEPTIDASE M28 FAMILY MEMBER"/>
    <property type="match status" value="1"/>
</dbReference>
<dbReference type="PROSITE" id="PS51257">
    <property type="entry name" value="PROKAR_LIPOPROTEIN"/>
    <property type="match status" value="1"/>
</dbReference>
<dbReference type="Gene3D" id="3.40.630.10">
    <property type="entry name" value="Zn peptidases"/>
    <property type="match status" value="1"/>
</dbReference>
<name>A0A3T0EB31_9PROT</name>
<dbReference type="Proteomes" id="UP000286954">
    <property type="component" value="Chromosome"/>
</dbReference>
<accession>A0A3T0EB31</accession>
<dbReference type="GO" id="GO:0006508">
    <property type="term" value="P:proteolysis"/>
    <property type="evidence" value="ECO:0007669"/>
    <property type="project" value="InterPro"/>
</dbReference>
<sequence>MHFNLRFSALLAAPVLALSLASCDIMAISGGREPQPVTDLRILSADDMQGRLVGSEGNARARAYIVERLGEIGVEAVFENYEQSFTFQRSLDFRDPDAERETITAVNLVGRIAGTNPGDHVMVVGAHYDHVGMDEDGNIFNGADDNASGTAGLLAVAAAFMENPPENDVILVAFDAEEGGLRGARHFVANRPEGYERIGFMLNMDMIAYSETDDLYAVGTWHYPVLLDLVAAAAEASRINLRTGYDEPSDDPRNDWTMLSDHGPFHAAGIPFLYLGVEDHEHYHQITDTYENMTLAFFGGAVETAVDVARRADAMLDLIATSPSRQPEAVEK</sequence>
<dbReference type="Pfam" id="PF04389">
    <property type="entry name" value="Peptidase_M28"/>
    <property type="match status" value="1"/>
</dbReference>
<dbReference type="GO" id="GO:0008235">
    <property type="term" value="F:metalloexopeptidase activity"/>
    <property type="evidence" value="ECO:0007669"/>
    <property type="project" value="InterPro"/>
</dbReference>
<proteinExistence type="predicted"/>
<evidence type="ECO:0000313" key="2">
    <source>
        <dbReference type="Proteomes" id="UP000286954"/>
    </source>
</evidence>
<dbReference type="PANTHER" id="PTHR12147:SF26">
    <property type="entry name" value="PEPTIDASE M28 DOMAIN-CONTAINING PROTEIN"/>
    <property type="match status" value="1"/>
</dbReference>
<dbReference type="SUPFAM" id="SSF53187">
    <property type="entry name" value="Zn-dependent exopeptidases"/>
    <property type="match status" value="1"/>
</dbReference>
<organism evidence="1 2">
    <name type="scientific">Glycocaulis alkaliphilus</name>
    <dbReference type="NCBI Taxonomy" id="1434191"/>
    <lineage>
        <taxon>Bacteria</taxon>
        <taxon>Pseudomonadati</taxon>
        <taxon>Pseudomonadota</taxon>
        <taxon>Alphaproteobacteria</taxon>
        <taxon>Maricaulales</taxon>
        <taxon>Maricaulaceae</taxon>
        <taxon>Glycocaulis</taxon>
    </lineage>
</organism>
<protein>
    <submittedName>
        <fullName evidence="1">Peptidase M28</fullName>
    </submittedName>
</protein>
<gene>
    <name evidence="1" type="ORF">X907_2006</name>
</gene>
<keyword evidence="2" id="KW-1185">Reference proteome</keyword>